<sequence>MTVSELGYAGPGTTPLLVTTRGAVTEGQLAQARRTIGWVLRRHRAEDVARVRIGASPNPQGPLVIQVNLEVGELPVRAQAIGPGGFAAMFVAERLDRILDGVRAGALRPRWPDPRRPLLARSTALAPVVRRKRCALWRATATEATTVLATMDYDAHLFVDAETGMDAVVYRAGPRGVRLARQHRLGLPAGAAPSTLTVNPYPTLHLSEQEAAERLCRYGLPFVFSTDPASGRGRLLYRRYDGDLTSVTSSDIER</sequence>
<dbReference type="Pfam" id="PF16321">
    <property type="entry name" value="Ribosom_S30AE_C"/>
    <property type="match status" value="1"/>
</dbReference>
<dbReference type="AlphaFoldDB" id="K0F372"/>
<keyword evidence="3" id="KW-1185">Reference proteome</keyword>
<proteinExistence type="predicted"/>
<dbReference type="InterPro" id="IPR038416">
    <property type="entry name" value="Ribosom_S30AE_C_sf"/>
</dbReference>
<dbReference type="eggNOG" id="COG1544">
    <property type="taxonomic scope" value="Bacteria"/>
</dbReference>
<dbReference type="KEGG" id="nbr:O3I_029900"/>
<gene>
    <name evidence="2" type="ORF">O3I_029900</name>
</gene>
<reference evidence="2 3" key="1">
    <citation type="journal article" date="2012" name="J. Bacteriol.">
        <title>Complete genome sequence of Nocardia brasiliensis HUJEG-1.</title>
        <authorList>
            <person name="Vera-Cabrera L."/>
            <person name="Ortiz-Lopez R."/>
            <person name="Elizondo-Gonzalez R."/>
            <person name="Perez-Maya A.A."/>
            <person name="Ocampo-Candiani J."/>
        </authorList>
    </citation>
    <scope>NUCLEOTIDE SEQUENCE [LARGE SCALE GENOMIC DNA]</scope>
    <source>
        <strain evidence="3">ATCC 700358</strain>
    </source>
</reference>
<dbReference type="Proteomes" id="UP000006304">
    <property type="component" value="Chromosome"/>
</dbReference>
<dbReference type="EMBL" id="CP003876">
    <property type="protein sequence ID" value="AFU03929.1"/>
    <property type="molecule type" value="Genomic_DNA"/>
</dbReference>
<evidence type="ECO:0000259" key="1">
    <source>
        <dbReference type="Pfam" id="PF16321"/>
    </source>
</evidence>
<dbReference type="InterPro" id="IPR032528">
    <property type="entry name" value="Ribosom_S30AE_C"/>
</dbReference>
<protein>
    <recommendedName>
        <fullName evidence="1">Sigma 54 modulation/S30EA ribosomal protein C-terminal domain-containing protein</fullName>
    </recommendedName>
</protein>
<evidence type="ECO:0000313" key="2">
    <source>
        <dbReference type="EMBL" id="AFU03929.1"/>
    </source>
</evidence>
<dbReference type="Gene3D" id="3.30.505.50">
    <property type="entry name" value="Sigma 54 modulation/S30EA ribosomal protein, C-terminal domain"/>
    <property type="match status" value="2"/>
</dbReference>
<name>K0F372_NOCB7</name>
<dbReference type="RefSeq" id="WP_014986784.1">
    <property type="nucleotide sequence ID" value="NC_018681.1"/>
</dbReference>
<dbReference type="HOGENOM" id="CLU_079045_0_0_11"/>
<accession>K0F372</accession>
<dbReference type="STRING" id="1133849.O3I_029900"/>
<evidence type="ECO:0000313" key="3">
    <source>
        <dbReference type="Proteomes" id="UP000006304"/>
    </source>
</evidence>
<feature type="domain" description="Sigma 54 modulation/S30EA ribosomal protein C-terminal" evidence="1">
    <location>
        <begin position="127"/>
        <end position="176"/>
    </location>
</feature>
<organism evidence="2 3">
    <name type="scientific">Nocardia brasiliensis (strain ATCC 700358 / HUJEG-1)</name>
    <dbReference type="NCBI Taxonomy" id="1133849"/>
    <lineage>
        <taxon>Bacteria</taxon>
        <taxon>Bacillati</taxon>
        <taxon>Actinomycetota</taxon>
        <taxon>Actinomycetes</taxon>
        <taxon>Mycobacteriales</taxon>
        <taxon>Nocardiaceae</taxon>
        <taxon>Nocardia</taxon>
    </lineage>
</organism>